<keyword evidence="3" id="KW-0804">Transcription</keyword>
<dbReference type="AlphaFoldDB" id="A0A6J5DD79"/>
<evidence type="ECO:0000256" key="3">
    <source>
        <dbReference type="ARBA" id="ARBA00023163"/>
    </source>
</evidence>
<dbReference type="PANTHER" id="PTHR33204:SF18">
    <property type="entry name" value="TRANSCRIPTIONAL REGULATORY PROTEIN"/>
    <property type="match status" value="1"/>
</dbReference>
<dbReference type="GO" id="GO:0003677">
    <property type="term" value="F:DNA binding"/>
    <property type="evidence" value="ECO:0007669"/>
    <property type="project" value="UniProtKB-KW"/>
</dbReference>
<dbReference type="Gene3D" id="1.10.10.10">
    <property type="entry name" value="Winged helix-like DNA-binding domain superfamily/Winged helix DNA-binding domain"/>
    <property type="match status" value="1"/>
</dbReference>
<evidence type="ECO:0000313" key="5">
    <source>
        <dbReference type="EMBL" id="CAB3751231.1"/>
    </source>
</evidence>
<keyword evidence="1" id="KW-0805">Transcription regulation</keyword>
<dbReference type="Pfam" id="PF01638">
    <property type="entry name" value="HxlR"/>
    <property type="match status" value="1"/>
</dbReference>
<organism evidence="5 6">
    <name type="scientific">Paraburkholderia solisilvae</name>
    <dbReference type="NCBI Taxonomy" id="624376"/>
    <lineage>
        <taxon>Bacteria</taxon>
        <taxon>Pseudomonadati</taxon>
        <taxon>Pseudomonadota</taxon>
        <taxon>Betaproteobacteria</taxon>
        <taxon>Burkholderiales</taxon>
        <taxon>Burkholderiaceae</taxon>
        <taxon>Paraburkholderia</taxon>
    </lineage>
</organism>
<dbReference type="PANTHER" id="PTHR33204">
    <property type="entry name" value="TRANSCRIPTIONAL REGULATOR, MARR FAMILY"/>
    <property type="match status" value="1"/>
</dbReference>
<dbReference type="InterPro" id="IPR002577">
    <property type="entry name" value="HTH_HxlR"/>
</dbReference>
<evidence type="ECO:0000256" key="2">
    <source>
        <dbReference type="ARBA" id="ARBA00023125"/>
    </source>
</evidence>
<keyword evidence="2" id="KW-0238">DNA-binding</keyword>
<evidence type="ECO:0000256" key="1">
    <source>
        <dbReference type="ARBA" id="ARBA00023015"/>
    </source>
</evidence>
<gene>
    <name evidence="5" type="ORF">LMG29739_01258</name>
</gene>
<name>A0A6J5DD79_9BURK</name>
<evidence type="ECO:0000259" key="4">
    <source>
        <dbReference type="PROSITE" id="PS51118"/>
    </source>
</evidence>
<accession>A0A6J5DD79</accession>
<dbReference type="Proteomes" id="UP000494329">
    <property type="component" value="Unassembled WGS sequence"/>
</dbReference>
<protein>
    <recommendedName>
        <fullName evidence="4">HTH hxlR-type domain-containing protein</fullName>
    </recommendedName>
</protein>
<reference evidence="5 6" key="1">
    <citation type="submission" date="2020-04" db="EMBL/GenBank/DDBJ databases">
        <authorList>
            <person name="De Canck E."/>
        </authorList>
    </citation>
    <scope>NUCLEOTIDE SEQUENCE [LARGE SCALE GENOMIC DNA]</scope>
    <source>
        <strain evidence="5 6">LMG 29739</strain>
    </source>
</reference>
<keyword evidence="6" id="KW-1185">Reference proteome</keyword>
<feature type="domain" description="HTH hxlR-type" evidence="4">
    <location>
        <begin position="33"/>
        <end position="130"/>
    </location>
</feature>
<dbReference type="EMBL" id="CADIKF010000006">
    <property type="protein sequence ID" value="CAB3751231.1"/>
    <property type="molecule type" value="Genomic_DNA"/>
</dbReference>
<sequence>MRETSRLLPGESVQGVVMERTMRKEKLPGGSACPVARAADLVGDRWSLLIIRDAFDGVRRFGDFRDSLGVSSNILTLRLKMLVDEGILEIVPASDGTAYQEYRLTKKGQEFFPVVVTLRQWGEAHLFRKGEKHSVLIERDTGKAVKKLSLTRNDGRSLKASETVVRKPASDSDKT</sequence>
<evidence type="ECO:0000313" key="6">
    <source>
        <dbReference type="Proteomes" id="UP000494329"/>
    </source>
</evidence>
<dbReference type="InterPro" id="IPR036390">
    <property type="entry name" value="WH_DNA-bd_sf"/>
</dbReference>
<proteinExistence type="predicted"/>
<dbReference type="SUPFAM" id="SSF46785">
    <property type="entry name" value="Winged helix' DNA-binding domain"/>
    <property type="match status" value="1"/>
</dbReference>
<dbReference type="PROSITE" id="PS51118">
    <property type="entry name" value="HTH_HXLR"/>
    <property type="match status" value="1"/>
</dbReference>
<dbReference type="InterPro" id="IPR036388">
    <property type="entry name" value="WH-like_DNA-bd_sf"/>
</dbReference>